<keyword evidence="1" id="KW-0732">Signal</keyword>
<sequence length="119" mass="12313">MESHAMRPAFVSAAAIAVASLFVLPPAGGAAAQQQCAEPLERQYDAFSAGGDVLGKVIANVTNEDGEPLTWVLETEGPVFGLGGRKAALPGDAVEIAAGRALVRIRDESALEQFPTYAC</sequence>
<evidence type="ECO:0000313" key="3">
    <source>
        <dbReference type="Proteomes" id="UP000229498"/>
    </source>
</evidence>
<dbReference type="AlphaFoldDB" id="A0A2M9G196"/>
<gene>
    <name evidence="2" type="ORF">CVT23_10280</name>
</gene>
<proteinExistence type="predicted"/>
<feature type="signal peptide" evidence="1">
    <location>
        <begin position="1"/>
        <end position="32"/>
    </location>
</feature>
<dbReference type="EMBL" id="PHIG01000032">
    <property type="protein sequence ID" value="PJK29444.1"/>
    <property type="molecule type" value="Genomic_DNA"/>
</dbReference>
<protein>
    <recommendedName>
        <fullName evidence="4">PRC-barrel domain-containing protein</fullName>
    </recommendedName>
</protein>
<organism evidence="2 3">
    <name type="scientific">Minwuia thermotolerans</name>
    <dbReference type="NCBI Taxonomy" id="2056226"/>
    <lineage>
        <taxon>Bacteria</taxon>
        <taxon>Pseudomonadati</taxon>
        <taxon>Pseudomonadota</taxon>
        <taxon>Alphaproteobacteria</taxon>
        <taxon>Minwuiales</taxon>
        <taxon>Minwuiaceae</taxon>
        <taxon>Minwuia</taxon>
    </lineage>
</organism>
<name>A0A2M9G196_9PROT</name>
<feature type="chain" id="PRO_5014967852" description="PRC-barrel domain-containing protein" evidence="1">
    <location>
        <begin position="33"/>
        <end position="119"/>
    </location>
</feature>
<evidence type="ECO:0008006" key="4">
    <source>
        <dbReference type="Google" id="ProtNLM"/>
    </source>
</evidence>
<evidence type="ECO:0000256" key="1">
    <source>
        <dbReference type="SAM" id="SignalP"/>
    </source>
</evidence>
<comment type="caution">
    <text evidence="2">The sequence shown here is derived from an EMBL/GenBank/DDBJ whole genome shotgun (WGS) entry which is preliminary data.</text>
</comment>
<keyword evidence="3" id="KW-1185">Reference proteome</keyword>
<evidence type="ECO:0000313" key="2">
    <source>
        <dbReference type="EMBL" id="PJK29444.1"/>
    </source>
</evidence>
<accession>A0A2M9G196</accession>
<reference evidence="2 3" key="1">
    <citation type="submission" date="2017-11" db="EMBL/GenBank/DDBJ databases">
        <title>Draft genome sequence of Rhizobiales bacterium SY3-13.</title>
        <authorList>
            <person name="Sun C."/>
        </authorList>
    </citation>
    <scope>NUCLEOTIDE SEQUENCE [LARGE SCALE GENOMIC DNA]</scope>
    <source>
        <strain evidence="2 3">SY3-13</strain>
    </source>
</reference>
<dbReference type="Proteomes" id="UP000229498">
    <property type="component" value="Unassembled WGS sequence"/>
</dbReference>